<dbReference type="RefSeq" id="WP_377858670.1">
    <property type="nucleotide sequence ID" value="NZ_JBHLZU010000024.1"/>
</dbReference>
<sequence>MTIDPSSHNGIPPTSRTDPPPDNSDDKVSESVSLTGEERSELMWLRAENTLLRVERDILLRVASGYAKDMDTLLKPPTPRSFPR</sequence>
<evidence type="ECO:0000313" key="2">
    <source>
        <dbReference type="EMBL" id="MFB9907821.1"/>
    </source>
</evidence>
<feature type="region of interest" description="Disordered" evidence="1">
    <location>
        <begin position="1"/>
        <end position="37"/>
    </location>
</feature>
<evidence type="ECO:0000256" key="1">
    <source>
        <dbReference type="SAM" id="MobiDB-lite"/>
    </source>
</evidence>
<feature type="compositionally biased region" description="Polar residues" evidence="1">
    <location>
        <begin position="1"/>
        <end position="17"/>
    </location>
</feature>
<evidence type="ECO:0008006" key="4">
    <source>
        <dbReference type="Google" id="ProtNLM"/>
    </source>
</evidence>
<keyword evidence="3" id="KW-1185">Reference proteome</keyword>
<proteinExistence type="predicted"/>
<evidence type="ECO:0000313" key="3">
    <source>
        <dbReference type="Proteomes" id="UP001589693"/>
    </source>
</evidence>
<organism evidence="2 3">
    <name type="scientific">Allokutzneria oryzae</name>
    <dbReference type="NCBI Taxonomy" id="1378989"/>
    <lineage>
        <taxon>Bacteria</taxon>
        <taxon>Bacillati</taxon>
        <taxon>Actinomycetota</taxon>
        <taxon>Actinomycetes</taxon>
        <taxon>Pseudonocardiales</taxon>
        <taxon>Pseudonocardiaceae</taxon>
        <taxon>Allokutzneria</taxon>
    </lineage>
</organism>
<protein>
    <recommendedName>
        <fullName evidence="4">Transposase</fullName>
    </recommendedName>
</protein>
<reference evidence="2 3" key="1">
    <citation type="submission" date="2024-09" db="EMBL/GenBank/DDBJ databases">
        <authorList>
            <person name="Sun Q."/>
            <person name="Mori K."/>
        </authorList>
    </citation>
    <scope>NUCLEOTIDE SEQUENCE [LARGE SCALE GENOMIC DNA]</scope>
    <source>
        <strain evidence="2 3">TBRC 7907</strain>
    </source>
</reference>
<name>A0ABV6A3T4_9PSEU</name>
<dbReference type="Proteomes" id="UP001589693">
    <property type="component" value="Unassembled WGS sequence"/>
</dbReference>
<accession>A0ABV6A3T4</accession>
<comment type="caution">
    <text evidence="2">The sequence shown here is derived from an EMBL/GenBank/DDBJ whole genome shotgun (WGS) entry which is preliminary data.</text>
</comment>
<gene>
    <name evidence="2" type="ORF">ACFFQA_28125</name>
</gene>
<dbReference type="EMBL" id="JBHLZU010000024">
    <property type="protein sequence ID" value="MFB9907821.1"/>
    <property type="molecule type" value="Genomic_DNA"/>
</dbReference>